<dbReference type="GO" id="GO:0000725">
    <property type="term" value="P:recombinational repair"/>
    <property type="evidence" value="ECO:0007669"/>
    <property type="project" value="TreeGrafter"/>
</dbReference>
<dbReference type="EC" id="3.6.1.-" evidence="6"/>
<dbReference type="SUPFAM" id="SSF52540">
    <property type="entry name" value="P-loop containing nucleoside triphosphate hydrolases"/>
    <property type="match status" value="1"/>
</dbReference>
<evidence type="ECO:0000256" key="1">
    <source>
        <dbReference type="ARBA" id="ARBA00022741"/>
    </source>
</evidence>
<dbReference type="GO" id="GO:0005829">
    <property type="term" value="C:cytosol"/>
    <property type="evidence" value="ECO:0007669"/>
    <property type="project" value="TreeGrafter"/>
</dbReference>
<dbReference type="PANTHER" id="PTHR11070:SF2">
    <property type="entry name" value="ATP-DEPENDENT DNA HELICASE SRS2"/>
    <property type="match status" value="1"/>
</dbReference>
<dbReference type="GO" id="GO:0033202">
    <property type="term" value="C:DNA helicase complex"/>
    <property type="evidence" value="ECO:0007669"/>
    <property type="project" value="TreeGrafter"/>
</dbReference>
<organism evidence="6">
    <name type="scientific">sediment metagenome</name>
    <dbReference type="NCBI Taxonomy" id="749907"/>
    <lineage>
        <taxon>unclassified sequences</taxon>
        <taxon>metagenomes</taxon>
        <taxon>ecological metagenomes</taxon>
    </lineage>
</organism>
<name>D9PMI0_9ZZZZ</name>
<dbReference type="EMBL" id="ADZX01000838">
    <property type="protein sequence ID" value="EFK95226.1"/>
    <property type="molecule type" value="Genomic_DNA"/>
</dbReference>
<evidence type="ECO:0000256" key="3">
    <source>
        <dbReference type="ARBA" id="ARBA00022806"/>
    </source>
</evidence>
<evidence type="ECO:0000256" key="2">
    <source>
        <dbReference type="ARBA" id="ARBA00022801"/>
    </source>
</evidence>
<dbReference type="InterPro" id="IPR014016">
    <property type="entry name" value="UvrD-like_ATP-bd"/>
</dbReference>
<evidence type="ECO:0000256" key="4">
    <source>
        <dbReference type="ARBA" id="ARBA00022840"/>
    </source>
</evidence>
<dbReference type="PANTHER" id="PTHR11070">
    <property type="entry name" value="UVRD / RECB / PCRA DNA HELICASE FAMILY MEMBER"/>
    <property type="match status" value="1"/>
</dbReference>
<keyword evidence="3 6" id="KW-0347">Helicase</keyword>
<evidence type="ECO:0000313" key="6">
    <source>
        <dbReference type="EMBL" id="EFK95226.1"/>
    </source>
</evidence>
<dbReference type="InterPro" id="IPR027417">
    <property type="entry name" value="P-loop_NTPase"/>
</dbReference>
<keyword evidence="1" id="KW-0547">Nucleotide-binding</keyword>
<comment type="caution">
    <text evidence="6">The sequence shown here is derived from an EMBL/GenBank/DDBJ whole genome shotgun (WGS) entry which is preliminary data.</text>
</comment>
<sequence>MALNTLNAEQLKAATASLGHNLVIASAGTGKTSTIVGRIAHLLYSGLDPREFVIMV</sequence>
<dbReference type="AlphaFoldDB" id="D9PMI0"/>
<proteinExistence type="predicted"/>
<reference evidence="6" key="2">
    <citation type="journal article" date="2011" name="Microb. Ecol.">
        <title>Taxonomic and Functional Metagenomic Profiling of the Microbial Community in the Anoxic Sediment of a Sub-saline Shallow Lake (Laguna de Carrizo, Central Spain).</title>
        <authorList>
            <person name="Ferrer M."/>
            <person name="Guazzaroni M.E."/>
            <person name="Richter M."/>
            <person name="Garcia-Salamanca A."/>
            <person name="Yarza P."/>
            <person name="Suarez-Suarez A."/>
            <person name="Solano J."/>
            <person name="Alcaide M."/>
            <person name="van Dillewijn P."/>
            <person name="Molina-Henares M.A."/>
            <person name="Lopez-Cortes N."/>
            <person name="Al-Ramahi Y."/>
            <person name="Guerrero C."/>
            <person name="Acosta A."/>
            <person name="de Eugenio L.I."/>
            <person name="Martinez V."/>
            <person name="Marques S."/>
            <person name="Rojo F."/>
            <person name="Santero E."/>
            <person name="Genilloud O."/>
            <person name="Perez-Perez J."/>
            <person name="Rossello-Mora R."/>
            <person name="Ramos J.L."/>
        </authorList>
    </citation>
    <scope>NUCLEOTIDE SEQUENCE</scope>
</reference>
<reference evidence="6" key="1">
    <citation type="submission" date="2010-07" db="EMBL/GenBank/DDBJ databases">
        <authorList>
            <consortium name="CONSOLIDER consortium CSD2007-00005"/>
            <person name="Guazzaroni M.-E."/>
            <person name="Richter M."/>
            <person name="Garcia-Salamanca A."/>
            <person name="Yarza P."/>
            <person name="Ferrer M."/>
        </authorList>
    </citation>
    <scope>NUCLEOTIDE SEQUENCE</scope>
</reference>
<dbReference type="InterPro" id="IPR000212">
    <property type="entry name" value="DNA_helicase_UvrD/REP"/>
</dbReference>
<keyword evidence="2 6" id="KW-0378">Hydrolase</keyword>
<dbReference type="GO" id="GO:0005524">
    <property type="term" value="F:ATP binding"/>
    <property type="evidence" value="ECO:0007669"/>
    <property type="project" value="UniProtKB-KW"/>
</dbReference>
<dbReference type="GO" id="GO:0043138">
    <property type="term" value="F:3'-5' DNA helicase activity"/>
    <property type="evidence" value="ECO:0007669"/>
    <property type="project" value="TreeGrafter"/>
</dbReference>
<gene>
    <name evidence="6" type="primary">uvrD</name>
    <name evidence="6" type="ORF">LDC_2758</name>
</gene>
<accession>D9PMI0</accession>
<dbReference type="Pfam" id="PF00580">
    <property type="entry name" value="UvrD-helicase"/>
    <property type="match status" value="1"/>
</dbReference>
<feature type="non-terminal residue" evidence="6">
    <location>
        <position position="56"/>
    </location>
</feature>
<dbReference type="GO" id="GO:0016787">
    <property type="term" value="F:hydrolase activity"/>
    <property type="evidence" value="ECO:0007669"/>
    <property type="project" value="UniProtKB-KW"/>
</dbReference>
<evidence type="ECO:0000259" key="5">
    <source>
        <dbReference type="Pfam" id="PF00580"/>
    </source>
</evidence>
<dbReference type="Gene3D" id="3.40.50.300">
    <property type="entry name" value="P-loop containing nucleotide triphosphate hydrolases"/>
    <property type="match status" value="1"/>
</dbReference>
<feature type="domain" description="UvrD-like helicase ATP-binding" evidence="5">
    <location>
        <begin position="6"/>
        <end position="53"/>
    </location>
</feature>
<dbReference type="GO" id="GO:0003677">
    <property type="term" value="F:DNA binding"/>
    <property type="evidence" value="ECO:0007669"/>
    <property type="project" value="InterPro"/>
</dbReference>
<keyword evidence="4" id="KW-0067">ATP-binding</keyword>
<protein>
    <submittedName>
        <fullName evidence="6">ATP-dependent DNA helicase, UvrD/Rep family</fullName>
        <ecNumber evidence="6">3.6.1.-</ecNumber>
    </submittedName>
</protein>